<dbReference type="AlphaFoldDB" id="A0AAV6ZCV3"/>
<feature type="signal peptide" evidence="1">
    <location>
        <begin position="1"/>
        <end position="33"/>
    </location>
</feature>
<feature type="domain" description="WAP" evidence="2">
    <location>
        <begin position="104"/>
        <end position="153"/>
    </location>
</feature>
<comment type="caution">
    <text evidence="3">The sequence shown here is derived from an EMBL/GenBank/DDBJ whole genome shotgun (WGS) entry which is preliminary data.</text>
</comment>
<feature type="chain" id="PRO_5044012036" description="WAP domain-containing protein" evidence="1">
    <location>
        <begin position="34"/>
        <end position="276"/>
    </location>
</feature>
<dbReference type="Pfam" id="PF00095">
    <property type="entry name" value="WAP"/>
    <property type="match status" value="2"/>
</dbReference>
<dbReference type="Proteomes" id="UP000824782">
    <property type="component" value="Unassembled WGS sequence"/>
</dbReference>
<dbReference type="SUPFAM" id="SSF57256">
    <property type="entry name" value="Elafin-like"/>
    <property type="match status" value="2"/>
</dbReference>
<proteinExistence type="predicted"/>
<keyword evidence="4" id="KW-1185">Reference proteome</keyword>
<feature type="domain" description="WAP" evidence="2">
    <location>
        <begin position="210"/>
        <end position="256"/>
    </location>
</feature>
<reference evidence="3" key="1">
    <citation type="thesis" date="2020" institute="ProQuest LLC" country="789 East Eisenhower Parkway, Ann Arbor, MI, USA">
        <title>Comparative Genomics and Chromosome Evolution.</title>
        <authorList>
            <person name="Mudd A.B."/>
        </authorList>
    </citation>
    <scope>NUCLEOTIDE SEQUENCE</scope>
    <source>
        <strain evidence="3">237g6f4</strain>
        <tissue evidence="3">Blood</tissue>
    </source>
</reference>
<dbReference type="InterPro" id="IPR036645">
    <property type="entry name" value="Elafin-like_sf"/>
</dbReference>
<dbReference type="Gene3D" id="4.10.75.10">
    <property type="entry name" value="Elafin-like"/>
    <property type="match status" value="2"/>
</dbReference>
<dbReference type="PANTHER" id="PTHR19441:SF98">
    <property type="entry name" value="WAP DOMAIN-CONTAINING PROTEIN"/>
    <property type="match status" value="1"/>
</dbReference>
<dbReference type="PRINTS" id="PR00003">
    <property type="entry name" value="4DISULPHCORE"/>
</dbReference>
<evidence type="ECO:0000313" key="3">
    <source>
        <dbReference type="EMBL" id="KAG8545192.1"/>
    </source>
</evidence>
<dbReference type="GO" id="GO:0045087">
    <property type="term" value="P:innate immune response"/>
    <property type="evidence" value="ECO:0007669"/>
    <property type="project" value="TreeGrafter"/>
</dbReference>
<dbReference type="InterPro" id="IPR008197">
    <property type="entry name" value="WAP_dom"/>
</dbReference>
<evidence type="ECO:0000313" key="4">
    <source>
        <dbReference type="Proteomes" id="UP000824782"/>
    </source>
</evidence>
<gene>
    <name evidence="3" type="ORF">GDO81_021273</name>
</gene>
<dbReference type="InterPro" id="IPR050514">
    <property type="entry name" value="WAP_four-disulfide_core"/>
</dbReference>
<dbReference type="GO" id="GO:0004867">
    <property type="term" value="F:serine-type endopeptidase inhibitor activity"/>
    <property type="evidence" value="ECO:0007669"/>
    <property type="project" value="TreeGrafter"/>
</dbReference>
<dbReference type="PROSITE" id="PS51390">
    <property type="entry name" value="WAP"/>
    <property type="match status" value="2"/>
</dbReference>
<evidence type="ECO:0000259" key="2">
    <source>
        <dbReference type="PROSITE" id="PS51390"/>
    </source>
</evidence>
<dbReference type="SMART" id="SM00217">
    <property type="entry name" value="WAP"/>
    <property type="match status" value="4"/>
</dbReference>
<evidence type="ECO:0000256" key="1">
    <source>
        <dbReference type="SAM" id="SignalP"/>
    </source>
</evidence>
<accession>A0AAV6ZCV3</accession>
<sequence>MAWHRCARSIATMMKMGHISALMFLLLPLCTLADTSVKNNYLSFYDKFTNSNLGVVTDGRCPPQRYFVKREFGNCLRLCSKEKPCDDNRICCADNCHTMCKPPAQVKQGKCPVFEASSSSTEKCTDSCSSDSECPGTLKCCTKKCGKTCTPTLNDIGKPNTVSTANKGFCRQELPATCLIKEDKFCDDASCTDGYKCCPVLCRWECQKTIPEKVGECPASAKCPPASESKSCTSDHDCQPLYKCCASCGNRCVMAVNIPTLIHNSTATIYINGGGR</sequence>
<protein>
    <recommendedName>
        <fullName evidence="2">WAP domain-containing protein</fullName>
    </recommendedName>
</protein>
<keyword evidence="1" id="KW-0732">Signal</keyword>
<organism evidence="3 4">
    <name type="scientific">Engystomops pustulosus</name>
    <name type="common">Tungara frog</name>
    <name type="synonym">Physalaemus pustulosus</name>
    <dbReference type="NCBI Taxonomy" id="76066"/>
    <lineage>
        <taxon>Eukaryota</taxon>
        <taxon>Metazoa</taxon>
        <taxon>Chordata</taxon>
        <taxon>Craniata</taxon>
        <taxon>Vertebrata</taxon>
        <taxon>Euteleostomi</taxon>
        <taxon>Amphibia</taxon>
        <taxon>Batrachia</taxon>
        <taxon>Anura</taxon>
        <taxon>Neobatrachia</taxon>
        <taxon>Hyloidea</taxon>
        <taxon>Leptodactylidae</taxon>
        <taxon>Leiuperinae</taxon>
        <taxon>Engystomops</taxon>
    </lineage>
</organism>
<dbReference type="GO" id="GO:0005615">
    <property type="term" value="C:extracellular space"/>
    <property type="evidence" value="ECO:0007669"/>
    <property type="project" value="TreeGrafter"/>
</dbReference>
<dbReference type="EMBL" id="WNYA01001755">
    <property type="protein sequence ID" value="KAG8545192.1"/>
    <property type="molecule type" value="Genomic_DNA"/>
</dbReference>
<name>A0AAV6ZCV3_ENGPU</name>
<dbReference type="PANTHER" id="PTHR19441">
    <property type="entry name" value="WHEY ACDIC PROTEIN WAP"/>
    <property type="match status" value="1"/>
</dbReference>
<dbReference type="GO" id="GO:0019731">
    <property type="term" value="P:antibacterial humoral response"/>
    <property type="evidence" value="ECO:0007669"/>
    <property type="project" value="TreeGrafter"/>
</dbReference>